<comment type="caution">
    <text evidence="3">The sequence shown here is derived from an EMBL/GenBank/DDBJ whole genome shotgun (WGS) entry which is preliminary data.</text>
</comment>
<dbReference type="GO" id="GO:0004672">
    <property type="term" value="F:protein kinase activity"/>
    <property type="evidence" value="ECO:0007669"/>
    <property type="project" value="InterPro"/>
</dbReference>
<proteinExistence type="predicted"/>
<evidence type="ECO:0000313" key="3">
    <source>
        <dbReference type="EMBL" id="KAK7327306.1"/>
    </source>
</evidence>
<feature type="compositionally biased region" description="Polar residues" evidence="1">
    <location>
        <begin position="823"/>
        <end position="833"/>
    </location>
</feature>
<feature type="region of interest" description="Disordered" evidence="1">
    <location>
        <begin position="877"/>
        <end position="924"/>
    </location>
</feature>
<gene>
    <name evidence="3" type="ORF">VNO80_31547</name>
</gene>
<protein>
    <recommendedName>
        <fullName evidence="2">Protein kinase domain-containing protein</fullName>
    </recommendedName>
</protein>
<dbReference type="PROSITE" id="PS50011">
    <property type="entry name" value="PROTEIN_KINASE_DOM"/>
    <property type="match status" value="1"/>
</dbReference>
<feature type="domain" description="Protein kinase" evidence="2">
    <location>
        <begin position="35"/>
        <end position="340"/>
    </location>
</feature>
<reference evidence="3 4" key="1">
    <citation type="submission" date="2024-01" db="EMBL/GenBank/DDBJ databases">
        <title>The genomes of 5 underutilized Papilionoideae crops provide insights into root nodulation and disease resistanc.</title>
        <authorList>
            <person name="Jiang F."/>
        </authorList>
    </citation>
    <scope>NUCLEOTIDE SEQUENCE [LARGE SCALE GENOMIC DNA]</scope>
    <source>
        <strain evidence="3">JINMINGXINNONG_FW02</strain>
        <tissue evidence="3">Leaves</tissue>
    </source>
</reference>
<dbReference type="SUPFAM" id="SSF56112">
    <property type="entry name" value="Protein kinase-like (PK-like)"/>
    <property type="match status" value="1"/>
</dbReference>
<feature type="compositionally biased region" description="Low complexity" evidence="1">
    <location>
        <begin position="644"/>
        <end position="659"/>
    </location>
</feature>
<feature type="compositionally biased region" description="Polar residues" evidence="1">
    <location>
        <begin position="668"/>
        <end position="680"/>
    </location>
</feature>
<feature type="compositionally biased region" description="Low complexity" evidence="1">
    <location>
        <begin position="804"/>
        <end position="822"/>
    </location>
</feature>
<dbReference type="Pfam" id="PF00069">
    <property type="entry name" value="Pkinase"/>
    <property type="match status" value="1"/>
</dbReference>
<dbReference type="EMBL" id="JAYMYR010000016">
    <property type="protein sequence ID" value="KAK7327306.1"/>
    <property type="molecule type" value="Genomic_DNA"/>
</dbReference>
<dbReference type="InterPro" id="IPR000719">
    <property type="entry name" value="Prot_kinase_dom"/>
</dbReference>
<organism evidence="3 4">
    <name type="scientific">Phaseolus coccineus</name>
    <name type="common">Scarlet runner bean</name>
    <name type="synonym">Phaseolus multiflorus</name>
    <dbReference type="NCBI Taxonomy" id="3886"/>
    <lineage>
        <taxon>Eukaryota</taxon>
        <taxon>Viridiplantae</taxon>
        <taxon>Streptophyta</taxon>
        <taxon>Embryophyta</taxon>
        <taxon>Tracheophyta</taxon>
        <taxon>Spermatophyta</taxon>
        <taxon>Magnoliopsida</taxon>
        <taxon>eudicotyledons</taxon>
        <taxon>Gunneridae</taxon>
        <taxon>Pentapetalae</taxon>
        <taxon>rosids</taxon>
        <taxon>fabids</taxon>
        <taxon>Fabales</taxon>
        <taxon>Fabaceae</taxon>
        <taxon>Papilionoideae</taxon>
        <taxon>50 kb inversion clade</taxon>
        <taxon>NPAAA clade</taxon>
        <taxon>indigoferoid/millettioid clade</taxon>
        <taxon>Phaseoleae</taxon>
        <taxon>Phaseolus</taxon>
    </lineage>
</organism>
<sequence length="924" mass="100419">MKTLTQALAKTAAVIEKTVQTTVQEVTGPKPLQDYELLDQIGSAGPGLAWRLYSARARDPARQHQYPLVCVWVLDKRSLSEARMRAGLTKAAEDSFLDLIRTDAAKLVRLRHPGVVHVVQALDESKHAMAMVTEPLFASAANTLAIVDNIPVLPKDLRGMEMGLLEVKHGLLQIAESLDFLHNHAHLIHRAISPENILITLSGAWKLAGFGFAVPATQTSGDSSNLQPFHYAEYDVEDSILPLQPSLNYTAPELVRSTGSSAGCSSDIFSFACLAYHLITRKSLFDCHNNVKMYMNTLTYLSSDAFSSIPSELVHDLQRMLSPNESSRPTAMDFTGSPFFRHDTRLRALRFLDHMLERDNMQKSEFLKALSDMWKDFDSRVLRYKVLPPLCAELRNVVIQPMILPMVLTIAESQDKNDFEQYTLPALVPVLSTAAGETLLLLVKHADLIINKTSQEHLVSHVLPMIVRAYDDNDARLQEEVLKKSVSLSKQLDAQLVKQVVLPRVHGLALKTTVAAVRVNALLCLGDMVNRLDKHSVLDILQTIQRCTAVDRSPPTLMCTLGVANSIFKQYGVEFVAEHVLPLLMPLLSAQQLNVQQFAKYMLFVKDMLHKIEEKRGVAVTDSGMPEVKRSPMINGLQSEALQTSSSSAVPSSTKSSASWDEDWGPKTKSSASSTENSIDAASPSMARIPVGQVTSLQKHLSLAALSAQQTTKSCPSVDVEWPPRASPSVTPQFSDTEKQTTGAGTSSTFNLEPDDPFADWPPRPNGSLSGGSGIPNNGTSGMPLNIGLNSMTNTSSNIGPQTSLSWSVSSQSSTDSISLNSRTSSTMGSLNSGLGPQNSLGFLKQSQALPASNVSYNNVQSKATDIGSIFSSNKNEHIAPKLAPPPSSAVGRGRGRGRGAASTTRSSHTKSHAEQPPLLDLLG</sequence>
<dbReference type="InterPro" id="IPR016024">
    <property type="entry name" value="ARM-type_fold"/>
</dbReference>
<name>A0AAN9Q9I0_PHACN</name>
<dbReference type="PANTHER" id="PTHR12984:SF6">
    <property type="entry name" value="SCY1-LIKE PROTEIN 2"/>
    <property type="match status" value="1"/>
</dbReference>
<dbReference type="InterPro" id="IPR011989">
    <property type="entry name" value="ARM-like"/>
</dbReference>
<dbReference type="AlphaFoldDB" id="A0AAN9Q9I0"/>
<dbReference type="CDD" id="cd14011">
    <property type="entry name" value="PK_SCY1_like"/>
    <property type="match status" value="1"/>
</dbReference>
<feature type="compositionally biased region" description="Polar residues" evidence="1">
    <location>
        <begin position="775"/>
        <end position="803"/>
    </location>
</feature>
<feature type="compositionally biased region" description="Polar residues" evidence="1">
    <location>
        <begin position="728"/>
        <end position="751"/>
    </location>
</feature>
<evidence type="ECO:0000259" key="2">
    <source>
        <dbReference type="PROSITE" id="PS50011"/>
    </source>
</evidence>
<dbReference type="SUPFAM" id="SSF48371">
    <property type="entry name" value="ARM repeat"/>
    <property type="match status" value="1"/>
</dbReference>
<keyword evidence="4" id="KW-1185">Reference proteome</keyword>
<dbReference type="Proteomes" id="UP001374584">
    <property type="component" value="Unassembled WGS sequence"/>
</dbReference>
<dbReference type="Gene3D" id="1.10.510.10">
    <property type="entry name" value="Transferase(Phosphotransferase) domain 1"/>
    <property type="match status" value="1"/>
</dbReference>
<feature type="region of interest" description="Disordered" evidence="1">
    <location>
        <begin position="712"/>
        <end position="833"/>
    </location>
</feature>
<dbReference type="InterPro" id="IPR051177">
    <property type="entry name" value="CIK-Related_Protein"/>
</dbReference>
<evidence type="ECO:0000313" key="4">
    <source>
        <dbReference type="Proteomes" id="UP001374584"/>
    </source>
</evidence>
<dbReference type="InterPro" id="IPR011009">
    <property type="entry name" value="Kinase-like_dom_sf"/>
</dbReference>
<dbReference type="PANTHER" id="PTHR12984">
    <property type="entry name" value="SCY1-RELATED S/T PROTEIN KINASE-LIKE"/>
    <property type="match status" value="1"/>
</dbReference>
<dbReference type="SMART" id="SM00220">
    <property type="entry name" value="S_TKc"/>
    <property type="match status" value="1"/>
</dbReference>
<feature type="region of interest" description="Disordered" evidence="1">
    <location>
        <begin position="641"/>
        <end position="684"/>
    </location>
</feature>
<evidence type="ECO:0000256" key="1">
    <source>
        <dbReference type="SAM" id="MobiDB-lite"/>
    </source>
</evidence>
<accession>A0AAN9Q9I0</accession>
<dbReference type="GO" id="GO:0005524">
    <property type="term" value="F:ATP binding"/>
    <property type="evidence" value="ECO:0007669"/>
    <property type="project" value="InterPro"/>
</dbReference>
<dbReference type="Gene3D" id="1.25.10.10">
    <property type="entry name" value="Leucine-rich Repeat Variant"/>
    <property type="match status" value="1"/>
</dbReference>